<accession>A0AAP2CND9</accession>
<comment type="caution">
    <text evidence="1">The sequence shown here is derived from an EMBL/GenBank/DDBJ whole genome shotgun (WGS) entry which is preliminary data.</text>
</comment>
<dbReference type="SUPFAM" id="SSF52540">
    <property type="entry name" value="P-loop containing nucleoside triphosphate hydrolases"/>
    <property type="match status" value="1"/>
</dbReference>
<evidence type="ECO:0000313" key="2">
    <source>
        <dbReference type="Proteomes" id="UP001315686"/>
    </source>
</evidence>
<proteinExistence type="predicted"/>
<gene>
    <name evidence="1" type="ORF">IV417_09560</name>
</gene>
<dbReference type="AlphaFoldDB" id="A0AAP2CND9"/>
<dbReference type="Pfam" id="PF03567">
    <property type="entry name" value="Sulfotransfer_2"/>
    <property type="match status" value="1"/>
</dbReference>
<dbReference type="GO" id="GO:0016020">
    <property type="term" value="C:membrane"/>
    <property type="evidence" value="ECO:0007669"/>
    <property type="project" value="InterPro"/>
</dbReference>
<dbReference type="Gene3D" id="3.40.50.300">
    <property type="entry name" value="P-loop containing nucleotide triphosphate hydrolases"/>
    <property type="match status" value="1"/>
</dbReference>
<dbReference type="GO" id="GO:0008146">
    <property type="term" value="F:sulfotransferase activity"/>
    <property type="evidence" value="ECO:0007669"/>
    <property type="project" value="InterPro"/>
</dbReference>
<dbReference type="EMBL" id="JADQAZ010000002">
    <property type="protein sequence ID" value="MBT0957634.1"/>
    <property type="molecule type" value="Genomic_DNA"/>
</dbReference>
<dbReference type="RefSeq" id="WP_327793862.1">
    <property type="nucleotide sequence ID" value="NZ_JADQAZ010000002.1"/>
</dbReference>
<dbReference type="InterPro" id="IPR005331">
    <property type="entry name" value="Sulfotransferase"/>
</dbReference>
<keyword evidence="2" id="KW-1185">Reference proteome</keyword>
<reference evidence="1 2" key="1">
    <citation type="journal article" date="2021" name="Arch. Microbiol.">
        <title>Harenicola maris gen. nov., sp. nov. isolated from the Sea of Japan shallow sediments.</title>
        <authorList>
            <person name="Romanenko L.A."/>
            <person name="Kurilenko V.V."/>
            <person name="Chernysheva N.Y."/>
            <person name="Tekutyeva L.A."/>
            <person name="Velansky P.V."/>
            <person name="Svetashev V.I."/>
            <person name="Isaeva M.P."/>
        </authorList>
    </citation>
    <scope>NUCLEOTIDE SEQUENCE [LARGE SCALE GENOMIC DNA]</scope>
    <source>
        <strain evidence="1 2">KMM 3653</strain>
    </source>
</reference>
<dbReference type="InterPro" id="IPR027417">
    <property type="entry name" value="P-loop_NTPase"/>
</dbReference>
<evidence type="ECO:0000313" key="1">
    <source>
        <dbReference type="EMBL" id="MBT0957634.1"/>
    </source>
</evidence>
<dbReference type="Proteomes" id="UP001315686">
    <property type="component" value="Unassembled WGS sequence"/>
</dbReference>
<protein>
    <submittedName>
        <fullName evidence="1">Nodulation protein NodH</fullName>
    </submittedName>
</protein>
<name>A0AAP2CND9_9RHOB</name>
<organism evidence="1 2">
    <name type="scientific">Harenicola maris</name>
    <dbReference type="NCBI Taxonomy" id="2841044"/>
    <lineage>
        <taxon>Bacteria</taxon>
        <taxon>Pseudomonadati</taxon>
        <taxon>Pseudomonadota</taxon>
        <taxon>Alphaproteobacteria</taxon>
        <taxon>Rhodobacterales</taxon>
        <taxon>Paracoccaceae</taxon>
        <taxon>Harenicola</taxon>
    </lineage>
</organism>
<sequence length="470" mass="52851">MSNFDYFVLFAEMRTGSNFLEENINAFDGLTCYGEAYNPHFLGHHNQTDLFGVTMEEREINPITLIDKMVSNTQGLPGFRLFHDHDARVAEAALINPRCAKIILTRNPVESYVSLKIAGQTGQWRLTDAKNKKSARVRFDITEFEEMLANIQGFQALIQNVLQTTGQTAFYISYSDINDLSVLNGLAKFLGSTDQMEEVSDRLKPQNPSRIEDKVTNYDEMQAALAAMDRFDLSRTPNFEPRRGAAVPNYLAASDAGLLYMPIPGTPVAQVTDWLTRLEQDELLGGFDQKSLRQWKRKTKGFRSFATVTHPLLRAHRAFTRHILPLKGEQAFTQIRRTLAKAYKVPLPDQIDDLDIEAHRAAFLGFLRFLKANLAGQTSIRLDGSWASQTTILQGMADFAMPDVILREETLEADLVALCGLANLNDVPELTEPEAEPGPALSELVTEDIEKAAMEAYQRDFLNFGYKRGL</sequence>